<gene>
    <name evidence="3" type="primary">amaP</name>
    <name evidence="3" type="ORF">FYJ68_05935</name>
</gene>
<dbReference type="AlphaFoldDB" id="A0A6N7XNU9"/>
<evidence type="ECO:0000256" key="1">
    <source>
        <dbReference type="SAM" id="MobiDB-lite"/>
    </source>
</evidence>
<feature type="transmembrane region" description="Helical" evidence="2">
    <location>
        <begin position="45"/>
        <end position="68"/>
    </location>
</feature>
<dbReference type="EMBL" id="VUNC01000004">
    <property type="protein sequence ID" value="MST72644.1"/>
    <property type="molecule type" value="Genomic_DNA"/>
</dbReference>
<comment type="caution">
    <text evidence="3">The sequence shown here is derived from an EMBL/GenBank/DDBJ whole genome shotgun (WGS) entry which is preliminary data.</text>
</comment>
<dbReference type="RefSeq" id="WP_154434998.1">
    <property type="nucleotide sequence ID" value="NZ_VUNC01000004.1"/>
</dbReference>
<evidence type="ECO:0000313" key="3">
    <source>
        <dbReference type="EMBL" id="MST72644.1"/>
    </source>
</evidence>
<organism evidence="3 4">
    <name type="scientific">Olsenella porci</name>
    <dbReference type="NCBI Taxonomy" id="2652279"/>
    <lineage>
        <taxon>Bacteria</taxon>
        <taxon>Bacillati</taxon>
        <taxon>Actinomycetota</taxon>
        <taxon>Coriobacteriia</taxon>
        <taxon>Coriobacteriales</taxon>
        <taxon>Atopobiaceae</taxon>
        <taxon>Olsenella</taxon>
    </lineage>
</organism>
<keyword evidence="2" id="KW-0812">Transmembrane</keyword>
<reference evidence="3 4" key="1">
    <citation type="submission" date="2019-08" db="EMBL/GenBank/DDBJ databases">
        <title>In-depth cultivation of the pig gut microbiome towards novel bacterial diversity and tailored functional studies.</title>
        <authorList>
            <person name="Wylensek D."/>
            <person name="Hitch T.C.A."/>
            <person name="Clavel T."/>
        </authorList>
    </citation>
    <scope>NUCLEOTIDE SEQUENCE [LARGE SCALE GENOMIC DNA]</scope>
    <source>
        <strain evidence="3 4">CA-Schmier-601-WT-1</strain>
    </source>
</reference>
<protein>
    <submittedName>
        <fullName evidence="3">Alkaline shock response membrane anchor protein AmaP</fullName>
    </submittedName>
</protein>
<evidence type="ECO:0000256" key="2">
    <source>
        <dbReference type="SAM" id="Phobius"/>
    </source>
</evidence>
<keyword evidence="4" id="KW-1185">Reference proteome</keyword>
<proteinExistence type="predicted"/>
<keyword evidence="2" id="KW-0472">Membrane</keyword>
<dbReference type="NCBIfam" id="NF033218">
    <property type="entry name" value="anchor_AmaP"/>
    <property type="match status" value="1"/>
</dbReference>
<dbReference type="Proteomes" id="UP000469325">
    <property type="component" value="Unassembled WGS sequence"/>
</dbReference>
<sequence>MGIFKRLCLLVFGVAGLAALAALCLPWVGPWTVEAASLINEDWYFQILQVLVLITGVGLLVCLLRALFTRNRKTVTVSREGGDQITVTRDAIASQARHVVEDDGRFVAKRVRVKAKKRGHVRVSVRIQPTRTVDVVAAGGELHDRLVSGLMTVCGDNVDSVGIEFLEADEYEGEEVEPLATDTSFQPAAGDPTPTIGQESGTSGEEPTQVRPEPAPEPTGEIVVPMGRADRGGDEDGMGGEQ</sequence>
<keyword evidence="2" id="KW-1133">Transmembrane helix</keyword>
<evidence type="ECO:0000313" key="4">
    <source>
        <dbReference type="Proteomes" id="UP000469325"/>
    </source>
</evidence>
<feature type="compositionally biased region" description="Polar residues" evidence="1">
    <location>
        <begin position="195"/>
        <end position="206"/>
    </location>
</feature>
<accession>A0A6N7XNU9</accession>
<feature type="region of interest" description="Disordered" evidence="1">
    <location>
        <begin position="173"/>
        <end position="242"/>
    </location>
</feature>
<name>A0A6N7XNU9_9ACTN</name>